<evidence type="ECO:0000313" key="4">
    <source>
        <dbReference type="Proteomes" id="UP000499080"/>
    </source>
</evidence>
<dbReference type="Proteomes" id="UP000499080">
    <property type="component" value="Unassembled WGS sequence"/>
</dbReference>
<feature type="compositionally biased region" description="Polar residues" evidence="1">
    <location>
        <begin position="110"/>
        <end position="124"/>
    </location>
</feature>
<dbReference type="AlphaFoldDB" id="A0A4Y2DM62"/>
<proteinExistence type="predicted"/>
<reference evidence="3 4" key="1">
    <citation type="journal article" date="2019" name="Sci. Rep.">
        <title>Orb-weaving spider Araneus ventricosus genome elucidates the spidroin gene catalogue.</title>
        <authorList>
            <person name="Kono N."/>
            <person name="Nakamura H."/>
            <person name="Ohtoshi R."/>
            <person name="Moran D.A.P."/>
            <person name="Shinohara A."/>
            <person name="Yoshida Y."/>
            <person name="Fujiwara M."/>
            <person name="Mori M."/>
            <person name="Tomita M."/>
            <person name="Arakawa K."/>
        </authorList>
    </citation>
    <scope>NUCLEOTIDE SEQUENCE [LARGE SCALE GENOMIC DNA]</scope>
</reference>
<dbReference type="EMBL" id="BGPR01000381">
    <property type="protein sequence ID" value="GBM16898.1"/>
    <property type="molecule type" value="Genomic_DNA"/>
</dbReference>
<sequence length="124" mass="13289">MKLNREIFFILGMLATFVSDTSSTAGHFESQMVIMDTEAGFCESDEFGRIPVGNDVHLTDECGLVVCFQGYLTVARCGDLLEPPPGCRNETAVFPDCCTGTRLCPGTPGSEGSANRDTSLPASR</sequence>
<keyword evidence="2" id="KW-0732">Signal</keyword>
<comment type="caution">
    <text evidence="3">The sequence shown here is derived from an EMBL/GenBank/DDBJ whole genome shotgun (WGS) entry which is preliminary data.</text>
</comment>
<feature type="region of interest" description="Disordered" evidence="1">
    <location>
        <begin position="105"/>
        <end position="124"/>
    </location>
</feature>
<accession>A0A4Y2DM62</accession>
<feature type="chain" id="PRO_5021218318" description="Single domain-containing protein" evidence="2">
    <location>
        <begin position="24"/>
        <end position="124"/>
    </location>
</feature>
<evidence type="ECO:0000313" key="3">
    <source>
        <dbReference type="EMBL" id="GBM16898.1"/>
    </source>
</evidence>
<keyword evidence="4" id="KW-1185">Reference proteome</keyword>
<protein>
    <recommendedName>
        <fullName evidence="5">Single domain-containing protein</fullName>
    </recommendedName>
</protein>
<gene>
    <name evidence="3" type="ORF">AVEN_267296_1</name>
</gene>
<name>A0A4Y2DM62_ARAVE</name>
<evidence type="ECO:0000256" key="1">
    <source>
        <dbReference type="SAM" id="MobiDB-lite"/>
    </source>
</evidence>
<evidence type="ECO:0000256" key="2">
    <source>
        <dbReference type="SAM" id="SignalP"/>
    </source>
</evidence>
<organism evidence="3 4">
    <name type="scientific">Araneus ventricosus</name>
    <name type="common">Orbweaver spider</name>
    <name type="synonym">Epeira ventricosa</name>
    <dbReference type="NCBI Taxonomy" id="182803"/>
    <lineage>
        <taxon>Eukaryota</taxon>
        <taxon>Metazoa</taxon>
        <taxon>Ecdysozoa</taxon>
        <taxon>Arthropoda</taxon>
        <taxon>Chelicerata</taxon>
        <taxon>Arachnida</taxon>
        <taxon>Araneae</taxon>
        <taxon>Araneomorphae</taxon>
        <taxon>Entelegynae</taxon>
        <taxon>Araneoidea</taxon>
        <taxon>Araneidae</taxon>
        <taxon>Araneus</taxon>
    </lineage>
</organism>
<feature type="signal peptide" evidence="2">
    <location>
        <begin position="1"/>
        <end position="23"/>
    </location>
</feature>
<evidence type="ECO:0008006" key="5">
    <source>
        <dbReference type="Google" id="ProtNLM"/>
    </source>
</evidence>